<dbReference type="STRING" id="1440762.Y882_05765"/>
<proteinExistence type="predicted"/>
<accession>A0A0G9H6P8</accession>
<dbReference type="SMART" id="SM00448">
    <property type="entry name" value="REC"/>
    <property type="match status" value="1"/>
</dbReference>
<keyword evidence="2" id="KW-0902">Two-component regulatory system</keyword>
<dbReference type="Proteomes" id="UP000035481">
    <property type="component" value="Unassembled WGS sequence"/>
</dbReference>
<keyword evidence="3" id="KW-0805">Transcription regulation</keyword>
<evidence type="ECO:0000313" key="11">
    <source>
        <dbReference type="Proteomes" id="UP000035481"/>
    </source>
</evidence>
<reference evidence="10 11" key="1">
    <citation type="journal article" date="2015" name="Antonie Van Leeuwenhoek">
        <title>A phylogenomic and molecular marker based taxonomic framework for the order Xanthomonadales: proposal to transfer the families Algiphilaceae and Solimonadaceae to the order Nevskiales ord. nov. and to create a new family within the order Xanthomonadales, the family Rhodanobacteraceae fam. nov., containing the genus Rhodanobacter and its closest relatives.</title>
        <authorList>
            <person name="Naushad S."/>
            <person name="Adeolu M."/>
            <person name="Wong S."/>
            <person name="Sohail M."/>
            <person name="Schellhorn H.E."/>
            <person name="Gupta R.S."/>
        </authorList>
    </citation>
    <scope>NUCLEOTIDE SEQUENCE [LARGE SCALE GENOMIC DNA]</scope>
    <source>
        <strain evidence="10 11">DSM 16301</strain>
    </source>
</reference>
<evidence type="ECO:0000256" key="5">
    <source>
        <dbReference type="ARBA" id="ARBA00023163"/>
    </source>
</evidence>
<dbReference type="Pfam" id="PF00072">
    <property type="entry name" value="Response_reg"/>
    <property type="match status" value="1"/>
</dbReference>
<dbReference type="InterPro" id="IPR011006">
    <property type="entry name" value="CheY-like_superfamily"/>
</dbReference>
<dbReference type="PROSITE" id="PS50110">
    <property type="entry name" value="RESPONSE_REGULATORY"/>
    <property type="match status" value="1"/>
</dbReference>
<name>A0A0G9H6P8_9GAMM</name>
<gene>
    <name evidence="10" type="ORF">Y882_05765</name>
</gene>
<dbReference type="InterPro" id="IPR016032">
    <property type="entry name" value="Sig_transdc_resp-reg_C-effctor"/>
</dbReference>
<feature type="domain" description="HTH luxR-type" evidence="8">
    <location>
        <begin position="152"/>
        <end position="217"/>
    </location>
</feature>
<evidence type="ECO:0000256" key="1">
    <source>
        <dbReference type="ARBA" id="ARBA00022553"/>
    </source>
</evidence>
<dbReference type="GO" id="GO:0000160">
    <property type="term" value="P:phosphorelay signal transduction system"/>
    <property type="evidence" value="ECO:0007669"/>
    <property type="project" value="UniProtKB-KW"/>
</dbReference>
<feature type="compositionally biased region" description="Basic and acidic residues" evidence="7">
    <location>
        <begin position="1"/>
        <end position="12"/>
    </location>
</feature>
<dbReference type="OrthoDB" id="9796655at2"/>
<dbReference type="InterPro" id="IPR000792">
    <property type="entry name" value="Tscrpt_reg_LuxR_C"/>
</dbReference>
<evidence type="ECO:0000256" key="6">
    <source>
        <dbReference type="PROSITE-ProRule" id="PRU00169"/>
    </source>
</evidence>
<protein>
    <recommendedName>
        <fullName evidence="12">LuxR family transcriptional regulator</fullName>
    </recommendedName>
</protein>
<evidence type="ECO:0000313" key="10">
    <source>
        <dbReference type="EMBL" id="KLD64919.1"/>
    </source>
</evidence>
<evidence type="ECO:0000256" key="2">
    <source>
        <dbReference type="ARBA" id="ARBA00023012"/>
    </source>
</evidence>
<dbReference type="FunFam" id="3.40.50.2300:FF:000018">
    <property type="entry name" value="DNA-binding transcriptional regulator NtrC"/>
    <property type="match status" value="1"/>
</dbReference>
<dbReference type="PROSITE" id="PS50043">
    <property type="entry name" value="HTH_LUXR_2"/>
    <property type="match status" value="1"/>
</dbReference>
<evidence type="ECO:0000259" key="8">
    <source>
        <dbReference type="PROSITE" id="PS50043"/>
    </source>
</evidence>
<dbReference type="Gene3D" id="3.40.50.2300">
    <property type="match status" value="1"/>
</dbReference>
<evidence type="ECO:0008006" key="12">
    <source>
        <dbReference type="Google" id="ProtNLM"/>
    </source>
</evidence>
<dbReference type="PATRIC" id="fig|1440762.4.peg.498"/>
<organism evidence="10 11">
    <name type="scientific">Dyella japonica DSM 16301</name>
    <dbReference type="NCBI Taxonomy" id="1440762"/>
    <lineage>
        <taxon>Bacteria</taxon>
        <taxon>Pseudomonadati</taxon>
        <taxon>Pseudomonadota</taxon>
        <taxon>Gammaproteobacteria</taxon>
        <taxon>Lysobacterales</taxon>
        <taxon>Rhodanobacteraceae</taxon>
        <taxon>Dyella</taxon>
    </lineage>
</organism>
<evidence type="ECO:0000256" key="3">
    <source>
        <dbReference type="ARBA" id="ARBA00023015"/>
    </source>
</evidence>
<keyword evidence="4" id="KW-0238">DNA-binding</keyword>
<evidence type="ECO:0000256" key="7">
    <source>
        <dbReference type="SAM" id="MobiDB-lite"/>
    </source>
</evidence>
<feature type="modified residue" description="4-aspartylphosphate" evidence="6">
    <location>
        <position position="71"/>
    </location>
</feature>
<evidence type="ECO:0000256" key="4">
    <source>
        <dbReference type="ARBA" id="ARBA00023125"/>
    </source>
</evidence>
<dbReference type="SUPFAM" id="SSF52172">
    <property type="entry name" value="CheY-like"/>
    <property type="match status" value="1"/>
</dbReference>
<dbReference type="SMART" id="SM00421">
    <property type="entry name" value="HTH_LUXR"/>
    <property type="match status" value="1"/>
</dbReference>
<dbReference type="Pfam" id="PF00196">
    <property type="entry name" value="GerE"/>
    <property type="match status" value="1"/>
</dbReference>
<dbReference type="Gene3D" id="1.10.10.10">
    <property type="entry name" value="Winged helix-like DNA-binding domain superfamily/Winged helix DNA-binding domain"/>
    <property type="match status" value="1"/>
</dbReference>
<dbReference type="InterPro" id="IPR036388">
    <property type="entry name" value="WH-like_DNA-bd_sf"/>
</dbReference>
<sequence>MRPPHSPDRDSAHPPIPSATPMVFVVDDDLSVREALEAMIRLEGWQVETFASAQAFLARPRVFAPSCLILDVSLPDLDGLDVQDAIAHDRLDMPIIFITGFGDVPTTVRAMKAGAAEFLTKPFDNEVMLEAIRQAIEHSRATLEQELDILVLEQRCASLSRREREVMALVVVGLLNKQIAAELGISEITVKAHRGQVMRKMMAGSLAELVRMDARLQQAHAAREAHDHPR</sequence>
<keyword evidence="1 6" id="KW-0597">Phosphoprotein</keyword>
<keyword evidence="5" id="KW-0804">Transcription</keyword>
<feature type="region of interest" description="Disordered" evidence="7">
    <location>
        <begin position="1"/>
        <end position="20"/>
    </location>
</feature>
<dbReference type="CDD" id="cd06170">
    <property type="entry name" value="LuxR_C_like"/>
    <property type="match status" value="1"/>
</dbReference>
<dbReference type="AlphaFoldDB" id="A0A0G9H6P8"/>
<dbReference type="GO" id="GO:0006355">
    <property type="term" value="P:regulation of DNA-templated transcription"/>
    <property type="evidence" value="ECO:0007669"/>
    <property type="project" value="InterPro"/>
</dbReference>
<dbReference type="SUPFAM" id="SSF46894">
    <property type="entry name" value="C-terminal effector domain of the bipartite response regulators"/>
    <property type="match status" value="1"/>
</dbReference>
<dbReference type="EMBL" id="JPLA01000013">
    <property type="protein sequence ID" value="KLD64919.1"/>
    <property type="molecule type" value="Genomic_DNA"/>
</dbReference>
<dbReference type="PANTHER" id="PTHR44688">
    <property type="entry name" value="DNA-BINDING TRANSCRIPTIONAL ACTIVATOR DEVR_DOSR"/>
    <property type="match status" value="1"/>
</dbReference>
<dbReference type="InterPro" id="IPR001789">
    <property type="entry name" value="Sig_transdc_resp-reg_receiver"/>
</dbReference>
<dbReference type="GO" id="GO:0003677">
    <property type="term" value="F:DNA binding"/>
    <property type="evidence" value="ECO:0007669"/>
    <property type="project" value="UniProtKB-KW"/>
</dbReference>
<evidence type="ECO:0000259" key="9">
    <source>
        <dbReference type="PROSITE" id="PS50110"/>
    </source>
</evidence>
<feature type="domain" description="Response regulatory" evidence="9">
    <location>
        <begin position="22"/>
        <end position="136"/>
    </location>
</feature>
<dbReference type="PRINTS" id="PR00038">
    <property type="entry name" value="HTHLUXR"/>
</dbReference>
<comment type="caution">
    <text evidence="10">The sequence shown here is derived from an EMBL/GenBank/DDBJ whole genome shotgun (WGS) entry which is preliminary data.</text>
</comment>
<dbReference type="PANTHER" id="PTHR44688:SF16">
    <property type="entry name" value="DNA-BINDING TRANSCRIPTIONAL ACTIVATOR DEVR_DOSR"/>
    <property type="match status" value="1"/>
</dbReference>